<evidence type="ECO:0000313" key="15">
    <source>
        <dbReference type="EMBL" id="RID82458.1"/>
    </source>
</evidence>
<keyword evidence="9" id="KW-0547">Nucleotide-binding</keyword>
<evidence type="ECO:0000256" key="9">
    <source>
        <dbReference type="ARBA" id="ARBA00022741"/>
    </source>
</evidence>
<evidence type="ECO:0000259" key="14">
    <source>
        <dbReference type="Pfam" id="PF02872"/>
    </source>
</evidence>
<evidence type="ECO:0000259" key="13">
    <source>
        <dbReference type="Pfam" id="PF00149"/>
    </source>
</evidence>
<feature type="domain" description="5'-Nucleotidase C-terminal" evidence="14">
    <location>
        <begin position="961"/>
        <end position="1109"/>
    </location>
</feature>
<name>A0A398B0M3_9BACI</name>
<sequence>MALTMLSAPLSWASPAAAAKPDKPGKHEVQLRILGTTDIHTHLYNYDYYKDAGTLEFGLAKTATLVKKARAEQAGKNTLLFDNGDLIQGNPLGDYKAKVDKLEDGEKHPVFKAMELMDYDGATVGNHEFNYGLDYLDEVLDDAPMPYVNANVYKDDRDNNPANDEHFFKPYKIINKKVKDKNGKTQVIKVGVIGAVTPQITLWDKANLDGKVITKDIVKSVEAQIPKMKEEGADLIIALAHTGIGDEKAVEMEENAAYDLTKVKGIDAIISGHNHLTFPGDFKGLPGVDQSNGTINGVPVVMPGNWGNQLGVMDLTLAKVKGKWTVQSAKSQLRAIYDKASKTSLADPDPEVLRAVKEDHEGTVNYVRQPVGTTTADIHSYFSLVQDDPSIQIVTNAQKWYIENKVKGTSDENLPILSAGAPFKAGGRNGASYYTYIPAGTIAIKNVSDLYLYPNTVSTVKVKGADVKEWLEMSAGQFNQVTAGKTDEQPLVNPAFPTYNYDVIDGVTYEIDVTEPAKYDLTGKVANAEANRIKNLQYNGSPIDPEQEFLVVTNNYRASGQFPGVRNNTGVEIYPDENRQAIIDYISAEGTIDPSADGNWKFSSVSDDVNVTFESAPEAQNAIAEGSPIKYEGPGANNFAKYSFKLPAAKNFELQLLGINDFHGQVDTYNTKLNAGGIEYLSAYLKEREAQNPNTLLVHAGDAVGASSPVSALLQDEPTIAMFNKLGFDAGTLGNHEFDEGVAEMKRLIFGGSHPKTAEKYGEFEGASFPYVAANVIDSATKKPVLDPYFIKEVNGVPIGIIGVTFSDTPGIVIPSGVAGVEFTDEAEAINKYTAELKGKGVETIVVLAHNPAVSALDGSNPGEELAGIASKVDDEVDVLFGGHNHAYTNTTVDGKLLVQAYSYGTAFADVDLTINPKTKDVVSKKAEIVMTDRSAITPDSEMKKLLDSYVSGVAPILNEVIGTTAAPITRSANAAGESAMGNLIADSMRHATGTDFAFMNPGGVRDEIDGGDITWKEAFTVQPFGNDLVKMNVKGSDIKTLLEQQWGSKVRIMPISGLKITYDDTRAVGDRIVSMMKNDGTPISMNETYSITVNNFMAGGGDGYSVLAGISDKTVDVVDLDALISYIKDKGEVNPQIEGRVVKL</sequence>
<dbReference type="GO" id="GO:0009166">
    <property type="term" value="P:nucleotide catabolic process"/>
    <property type="evidence" value="ECO:0007669"/>
    <property type="project" value="InterPro"/>
</dbReference>
<dbReference type="InterPro" id="IPR008334">
    <property type="entry name" value="5'-Nucleotdase_C"/>
</dbReference>
<evidence type="ECO:0000256" key="7">
    <source>
        <dbReference type="ARBA" id="ARBA00022723"/>
    </source>
</evidence>
<keyword evidence="10" id="KW-0378">Hydrolase</keyword>
<dbReference type="Gene3D" id="3.60.21.10">
    <property type="match status" value="2"/>
</dbReference>
<protein>
    <submittedName>
        <fullName evidence="15">Bifunctional 2',3'-cyclic-nucleotide 2'-phosphodiesterase/3'-nucleotidase</fullName>
    </submittedName>
</protein>
<comment type="subcellular location">
    <subcellularLocation>
        <location evidence="4">Secreted</location>
        <location evidence="4">Cell wall</location>
        <topology evidence="4">Peptidoglycan-anchor</topology>
    </subcellularLocation>
</comment>
<dbReference type="FunFam" id="3.60.21.10:FF:000052">
    <property type="entry name" value="Endonuclease YhcR"/>
    <property type="match status" value="1"/>
</dbReference>
<dbReference type="AlphaFoldDB" id="A0A398B0M3"/>
<feature type="domain" description="Calcineurin-like phosphoesterase" evidence="13">
    <location>
        <begin position="656"/>
        <end position="888"/>
    </location>
</feature>
<dbReference type="InterPro" id="IPR036907">
    <property type="entry name" value="5'-Nucleotdase_C_sf"/>
</dbReference>
<dbReference type="GO" id="GO:0030288">
    <property type="term" value="C:outer membrane-bounded periplasmic space"/>
    <property type="evidence" value="ECO:0007669"/>
    <property type="project" value="TreeGrafter"/>
</dbReference>
<dbReference type="GO" id="GO:0046872">
    <property type="term" value="F:metal ion binding"/>
    <property type="evidence" value="ECO:0007669"/>
    <property type="project" value="UniProtKB-KW"/>
</dbReference>
<dbReference type="SUPFAM" id="SSF55816">
    <property type="entry name" value="5'-nucleotidase (syn. UDP-sugar hydrolase), C-terminal domain"/>
    <property type="match status" value="2"/>
</dbReference>
<dbReference type="SUPFAM" id="SSF56300">
    <property type="entry name" value="Metallo-dependent phosphatases"/>
    <property type="match status" value="2"/>
</dbReference>
<proteinExistence type="predicted"/>
<evidence type="ECO:0000256" key="8">
    <source>
        <dbReference type="ARBA" id="ARBA00022729"/>
    </source>
</evidence>
<evidence type="ECO:0000256" key="4">
    <source>
        <dbReference type="ARBA" id="ARBA00004168"/>
    </source>
</evidence>
<dbReference type="PANTHER" id="PTHR11575:SF24">
    <property type="entry name" value="5'-NUCLEOTIDASE"/>
    <property type="match status" value="1"/>
</dbReference>
<evidence type="ECO:0000256" key="10">
    <source>
        <dbReference type="ARBA" id="ARBA00022801"/>
    </source>
</evidence>
<dbReference type="OrthoDB" id="9775118at2"/>
<evidence type="ECO:0000256" key="6">
    <source>
        <dbReference type="ARBA" id="ARBA00022525"/>
    </source>
</evidence>
<keyword evidence="7" id="KW-0479">Metal-binding</keyword>
<gene>
    <name evidence="15" type="ORF">D1970_18800</name>
</gene>
<evidence type="ECO:0000313" key="16">
    <source>
        <dbReference type="Proteomes" id="UP000265816"/>
    </source>
</evidence>
<dbReference type="InterPro" id="IPR006179">
    <property type="entry name" value="5_nucleotidase/apyrase"/>
</dbReference>
<dbReference type="CDD" id="cd07410">
    <property type="entry name" value="MPP_CpdB_N"/>
    <property type="match status" value="1"/>
</dbReference>
<comment type="catalytic activity">
    <reaction evidence="2">
        <text>a nucleoside 2',3'-cyclic phosphate + H2O = a nucleoside 3'-phosphate + H(+)</text>
        <dbReference type="Rhea" id="RHEA:19621"/>
        <dbReference type="ChEBI" id="CHEBI:15377"/>
        <dbReference type="ChEBI" id="CHEBI:15378"/>
        <dbReference type="ChEBI" id="CHEBI:66949"/>
        <dbReference type="ChEBI" id="CHEBI:66954"/>
        <dbReference type="EC" id="3.1.4.16"/>
    </reaction>
</comment>
<reference evidence="15 16" key="1">
    <citation type="submission" date="2018-08" db="EMBL/GenBank/DDBJ databases">
        <title>Bacillus jemisoniae sp. nov., Bacillus chryseoplanitiae sp. nov., Bacillus resnikiae sp. nov., and Bacillus frankliniae sp. nov., isolated from Viking spacecraft and associated surfaces.</title>
        <authorList>
            <person name="Seuylemezian A."/>
            <person name="Vaishampayan P."/>
        </authorList>
    </citation>
    <scope>NUCLEOTIDE SEQUENCE [LARGE SCALE GENOMIC DNA]</scope>
    <source>
        <strain evidence="15 16">JJ-247</strain>
    </source>
</reference>
<keyword evidence="6" id="KW-0964">Secreted</keyword>
<dbReference type="PRINTS" id="PR01607">
    <property type="entry name" value="APYRASEFAMLY"/>
</dbReference>
<dbReference type="Pfam" id="PF00149">
    <property type="entry name" value="Metallophos"/>
    <property type="match status" value="2"/>
</dbReference>
<comment type="caution">
    <text evidence="15">The sequence shown here is derived from an EMBL/GenBank/DDBJ whole genome shotgun (WGS) entry which is preliminary data.</text>
</comment>
<evidence type="ECO:0000256" key="1">
    <source>
        <dbReference type="ARBA" id="ARBA00000527"/>
    </source>
</evidence>
<comment type="cofactor">
    <cofactor evidence="3">
        <name>a divalent metal cation</name>
        <dbReference type="ChEBI" id="CHEBI:60240"/>
    </cofactor>
</comment>
<dbReference type="InterPro" id="IPR004843">
    <property type="entry name" value="Calcineurin-like_PHP"/>
</dbReference>
<dbReference type="InterPro" id="IPR041827">
    <property type="entry name" value="CpdB_N"/>
</dbReference>
<dbReference type="GO" id="GO:0008663">
    <property type="term" value="F:2',3'-cyclic-nucleotide 2'-phosphodiesterase activity"/>
    <property type="evidence" value="ECO:0007669"/>
    <property type="project" value="UniProtKB-EC"/>
</dbReference>
<accession>A0A398B0M3</accession>
<organism evidence="15 16">
    <name type="scientific">Mesobacillus zeae</name>
    <dbReference type="NCBI Taxonomy" id="1917180"/>
    <lineage>
        <taxon>Bacteria</taxon>
        <taxon>Bacillati</taxon>
        <taxon>Bacillota</taxon>
        <taxon>Bacilli</taxon>
        <taxon>Bacillales</taxon>
        <taxon>Bacillaceae</taxon>
        <taxon>Mesobacillus</taxon>
    </lineage>
</organism>
<evidence type="ECO:0000256" key="3">
    <source>
        <dbReference type="ARBA" id="ARBA00001968"/>
    </source>
</evidence>
<evidence type="ECO:0000256" key="5">
    <source>
        <dbReference type="ARBA" id="ARBA00022512"/>
    </source>
</evidence>
<dbReference type="PANTHER" id="PTHR11575">
    <property type="entry name" value="5'-NUCLEOTIDASE-RELATED"/>
    <property type="match status" value="1"/>
</dbReference>
<dbReference type="Gene3D" id="3.90.780.10">
    <property type="entry name" value="5'-Nucleotidase, C-terminal domain"/>
    <property type="match status" value="2"/>
</dbReference>
<dbReference type="PROSITE" id="PS00786">
    <property type="entry name" value="5_NUCLEOTIDASE_2"/>
    <property type="match status" value="2"/>
</dbReference>
<feature type="domain" description="Calcineurin-like phosphoesterase" evidence="13">
    <location>
        <begin position="31"/>
        <end position="275"/>
    </location>
</feature>
<dbReference type="Pfam" id="PF02872">
    <property type="entry name" value="5_nucleotid_C"/>
    <property type="match status" value="2"/>
</dbReference>
<dbReference type="NCBIfam" id="NF006938">
    <property type="entry name" value="PRK09420.1"/>
    <property type="match status" value="1"/>
</dbReference>
<dbReference type="GO" id="GO:0008254">
    <property type="term" value="F:3'-nucleotidase activity"/>
    <property type="evidence" value="ECO:0007669"/>
    <property type="project" value="UniProtKB-EC"/>
</dbReference>
<evidence type="ECO:0000256" key="2">
    <source>
        <dbReference type="ARBA" id="ARBA00001730"/>
    </source>
</evidence>
<dbReference type="EMBL" id="QWVT01000037">
    <property type="protein sequence ID" value="RID82458.1"/>
    <property type="molecule type" value="Genomic_DNA"/>
</dbReference>
<dbReference type="GO" id="GO:0000166">
    <property type="term" value="F:nucleotide binding"/>
    <property type="evidence" value="ECO:0007669"/>
    <property type="project" value="UniProtKB-KW"/>
</dbReference>
<feature type="domain" description="5'-Nucleotidase C-terminal" evidence="14">
    <location>
        <begin position="371"/>
        <end position="560"/>
    </location>
</feature>
<dbReference type="GO" id="GO:0008253">
    <property type="term" value="F:5'-nucleotidase activity"/>
    <property type="evidence" value="ECO:0007669"/>
    <property type="project" value="TreeGrafter"/>
</dbReference>
<keyword evidence="16" id="KW-1185">Reference proteome</keyword>
<keyword evidence="5" id="KW-0134">Cell wall</keyword>
<dbReference type="InterPro" id="IPR006146">
    <property type="entry name" value="5'-Nucleotdase_CS"/>
</dbReference>
<dbReference type="Proteomes" id="UP000265816">
    <property type="component" value="Unassembled WGS sequence"/>
</dbReference>
<dbReference type="InterPro" id="IPR029052">
    <property type="entry name" value="Metallo-depent_PP-like"/>
</dbReference>
<comment type="catalytic activity">
    <reaction evidence="1">
        <text>a ribonucleoside 3'-phosphate + H2O = a ribonucleoside + phosphate</text>
        <dbReference type="Rhea" id="RHEA:10144"/>
        <dbReference type="ChEBI" id="CHEBI:13197"/>
        <dbReference type="ChEBI" id="CHEBI:15377"/>
        <dbReference type="ChEBI" id="CHEBI:18254"/>
        <dbReference type="ChEBI" id="CHEBI:43474"/>
        <dbReference type="EC" id="3.1.3.6"/>
    </reaction>
</comment>
<evidence type="ECO:0000256" key="12">
    <source>
        <dbReference type="ARBA" id="ARBA00023268"/>
    </source>
</evidence>
<keyword evidence="11" id="KW-0572">Peptidoglycan-anchor</keyword>
<keyword evidence="12" id="KW-0511">Multifunctional enzyme</keyword>
<dbReference type="GO" id="GO:0008768">
    <property type="term" value="F:UDP-sugar diphosphatase activity"/>
    <property type="evidence" value="ECO:0007669"/>
    <property type="project" value="TreeGrafter"/>
</dbReference>
<dbReference type="FunFam" id="3.90.780.10:FF:000004">
    <property type="entry name" value="UDP-sugar hydrolase, putative"/>
    <property type="match status" value="1"/>
</dbReference>
<keyword evidence="8" id="KW-0732">Signal</keyword>
<evidence type="ECO:0000256" key="11">
    <source>
        <dbReference type="ARBA" id="ARBA00023088"/>
    </source>
</evidence>